<dbReference type="Proteomes" id="UP000694864">
    <property type="component" value="Chromosome 20"/>
</dbReference>
<protein>
    <submittedName>
        <fullName evidence="3">Mucin-7-like</fullName>
    </submittedName>
</protein>
<accession>A0ABM0Y4R4</accession>
<gene>
    <name evidence="3" type="primary">LOC104772566</name>
</gene>
<keyword evidence="2" id="KW-1185">Reference proteome</keyword>
<feature type="compositionally biased region" description="Pro residues" evidence="1">
    <location>
        <begin position="26"/>
        <end position="35"/>
    </location>
</feature>
<reference evidence="2" key="1">
    <citation type="journal article" date="2014" name="Nat. Commun.">
        <title>The emerging biofuel crop Camelina sativa retains a highly undifferentiated hexaploid genome structure.</title>
        <authorList>
            <person name="Kagale S."/>
            <person name="Koh C."/>
            <person name="Nixon J."/>
            <person name="Bollina V."/>
            <person name="Clarke W.E."/>
            <person name="Tuteja R."/>
            <person name="Spillane C."/>
            <person name="Robinson S.J."/>
            <person name="Links M.G."/>
            <person name="Clarke C."/>
            <person name="Higgins E.E."/>
            <person name="Huebert T."/>
            <person name="Sharpe A.G."/>
            <person name="Parkin I.A."/>
        </authorList>
    </citation>
    <scope>NUCLEOTIDE SEQUENCE [LARGE SCALE GENOMIC DNA]</scope>
    <source>
        <strain evidence="2">cv. DH55</strain>
    </source>
</reference>
<organism evidence="2 3">
    <name type="scientific">Camelina sativa</name>
    <name type="common">False flax</name>
    <name type="synonym">Myagrum sativum</name>
    <dbReference type="NCBI Taxonomy" id="90675"/>
    <lineage>
        <taxon>Eukaryota</taxon>
        <taxon>Viridiplantae</taxon>
        <taxon>Streptophyta</taxon>
        <taxon>Embryophyta</taxon>
        <taxon>Tracheophyta</taxon>
        <taxon>Spermatophyta</taxon>
        <taxon>Magnoliopsida</taxon>
        <taxon>eudicotyledons</taxon>
        <taxon>Gunneridae</taxon>
        <taxon>Pentapetalae</taxon>
        <taxon>rosids</taxon>
        <taxon>malvids</taxon>
        <taxon>Brassicales</taxon>
        <taxon>Brassicaceae</taxon>
        <taxon>Camelineae</taxon>
        <taxon>Camelina</taxon>
    </lineage>
</organism>
<reference evidence="3" key="2">
    <citation type="submission" date="2025-08" db="UniProtKB">
        <authorList>
            <consortium name="RefSeq"/>
        </authorList>
    </citation>
    <scope>IDENTIFICATION</scope>
    <source>
        <tissue evidence="3">Leaf</tissue>
    </source>
</reference>
<name>A0ABM0Y4R4_CAMSA</name>
<evidence type="ECO:0000313" key="3">
    <source>
        <dbReference type="RefSeq" id="XP_010495468.1"/>
    </source>
</evidence>
<dbReference type="GeneID" id="104772566"/>
<feature type="region of interest" description="Disordered" evidence="1">
    <location>
        <begin position="16"/>
        <end position="42"/>
    </location>
</feature>
<proteinExistence type="predicted"/>
<evidence type="ECO:0000256" key="1">
    <source>
        <dbReference type="SAM" id="MobiDB-lite"/>
    </source>
</evidence>
<dbReference type="RefSeq" id="XP_010495468.1">
    <property type="nucleotide sequence ID" value="XM_010497166.1"/>
</dbReference>
<evidence type="ECO:0000313" key="2">
    <source>
        <dbReference type="Proteomes" id="UP000694864"/>
    </source>
</evidence>
<sequence>MANRWFPEYRHFGQLPSSAAAEGSPNRPPPFPPDSPNLSPFPSFSEFPPLSLISPVSYHLHSPQTDYVDPERVILALPAQHKSTPVVVNAQAQEILNSYHASLRQNPRSETRATVAIGNTVVQTDGLLSTPPPKVVRRFIKATQTASTQLVDQTASQVAPGPTVTTAANSPSTVTQVSVAPTLASNLPTPPVTGPLPPEIVVPVPQIQVPSTPTTSSLDAAPLLHALNRIPSQSPTVPPPQSKPIHSLAQKLKSVADRSLTRLAPVDFSST</sequence>